<organism evidence="1 2">
    <name type="scientific">Paenibacillus soyae</name>
    <dbReference type="NCBI Taxonomy" id="2969249"/>
    <lineage>
        <taxon>Bacteria</taxon>
        <taxon>Bacillati</taxon>
        <taxon>Bacillota</taxon>
        <taxon>Bacilli</taxon>
        <taxon>Bacillales</taxon>
        <taxon>Paenibacillaceae</taxon>
        <taxon>Paenibacillus</taxon>
    </lineage>
</organism>
<dbReference type="AlphaFoldDB" id="A0A9X2MNH4"/>
<protein>
    <submittedName>
        <fullName evidence="1">DUF4358 domain-containing protein</fullName>
    </submittedName>
</protein>
<dbReference type="Proteomes" id="UP001141950">
    <property type="component" value="Unassembled WGS sequence"/>
</dbReference>
<accession>A0A9X2MNH4</accession>
<name>A0A9X2MNH4_9BACL</name>
<proteinExistence type="predicted"/>
<sequence>MTIAVTGEQVEDMYYFNPDDYITEGVFRQAMMNVKATELVIVKLKDEKHYDAVKEGLTKRAEDIIESFSTYLPDQHEAAKNYQILRSGTYVLLSISEDQAAIKAAFEASLK</sequence>
<gene>
    <name evidence="1" type="ORF">NQZ67_06440</name>
</gene>
<comment type="caution">
    <text evidence="1">The sequence shown here is derived from an EMBL/GenBank/DDBJ whole genome shotgun (WGS) entry which is preliminary data.</text>
</comment>
<dbReference type="Pfam" id="PF14270">
    <property type="entry name" value="DUF4358"/>
    <property type="match status" value="1"/>
</dbReference>
<dbReference type="InterPro" id="IPR025648">
    <property type="entry name" value="DUF4358"/>
</dbReference>
<evidence type="ECO:0000313" key="2">
    <source>
        <dbReference type="Proteomes" id="UP001141950"/>
    </source>
</evidence>
<reference evidence="1" key="1">
    <citation type="submission" date="2022-08" db="EMBL/GenBank/DDBJ databases">
        <title>The genomic sequence of strain Paenibacillus sp. SCIV0701.</title>
        <authorList>
            <person name="Zhao H."/>
        </authorList>
    </citation>
    <scope>NUCLEOTIDE SEQUENCE</scope>
    <source>
        <strain evidence="1">SCIV0701</strain>
    </source>
</reference>
<evidence type="ECO:0000313" key="1">
    <source>
        <dbReference type="EMBL" id="MCR2803520.1"/>
    </source>
</evidence>
<keyword evidence="2" id="KW-1185">Reference proteome</keyword>
<dbReference type="EMBL" id="JANIPJ010000003">
    <property type="protein sequence ID" value="MCR2803520.1"/>
    <property type="molecule type" value="Genomic_DNA"/>
</dbReference>